<dbReference type="PRINTS" id="PR01874">
    <property type="entry name" value="DNAREPAIRADA"/>
</dbReference>
<evidence type="ECO:0000256" key="13">
    <source>
        <dbReference type="RuleBase" id="RU003555"/>
    </source>
</evidence>
<evidence type="ECO:0000256" key="4">
    <source>
        <dbReference type="ARBA" id="ARBA00022771"/>
    </source>
</evidence>
<feature type="domain" description="RecA family profile 1" evidence="15">
    <location>
        <begin position="67"/>
        <end position="217"/>
    </location>
</feature>
<evidence type="ECO:0000256" key="11">
    <source>
        <dbReference type="HAMAP-Rule" id="MF_01498"/>
    </source>
</evidence>
<feature type="binding site" evidence="11">
    <location>
        <begin position="96"/>
        <end position="103"/>
    </location>
    <ligand>
        <name>ATP</name>
        <dbReference type="ChEBI" id="CHEBI:30616"/>
    </ligand>
</feature>
<comment type="function">
    <text evidence="11">Plays a role in repairing double-strand DNA breaks, probably involving stabilizing or processing branched DNA or blocked replication forks.</text>
</comment>
<dbReference type="AlphaFoldDB" id="A0A2H0BSH0"/>
<keyword evidence="3 11" id="KW-0227">DNA damage</keyword>
<feature type="region of interest" description="Lon-protease-like" evidence="11">
    <location>
        <begin position="353"/>
        <end position="457"/>
    </location>
</feature>
<evidence type="ECO:0000256" key="14">
    <source>
        <dbReference type="SAM" id="MobiDB-lite"/>
    </source>
</evidence>
<dbReference type="PANTHER" id="PTHR32472">
    <property type="entry name" value="DNA REPAIR PROTEIN RADA"/>
    <property type="match status" value="1"/>
</dbReference>
<dbReference type="GO" id="GO:0008270">
    <property type="term" value="F:zinc ion binding"/>
    <property type="evidence" value="ECO:0007669"/>
    <property type="project" value="UniProtKB-KW"/>
</dbReference>
<dbReference type="SMART" id="SM00382">
    <property type="entry name" value="AAA"/>
    <property type="match status" value="1"/>
</dbReference>
<dbReference type="SUPFAM" id="SSF54211">
    <property type="entry name" value="Ribosomal protein S5 domain 2-like"/>
    <property type="match status" value="1"/>
</dbReference>
<keyword evidence="8 11" id="KW-0346">Stress response</keyword>
<feature type="region of interest" description="Disordered" evidence="14">
    <location>
        <begin position="42"/>
        <end position="64"/>
    </location>
</feature>
<dbReference type="PANTHER" id="PTHR32472:SF10">
    <property type="entry name" value="DNA REPAIR PROTEIN RADA-LIKE PROTEIN"/>
    <property type="match status" value="1"/>
</dbReference>
<dbReference type="GO" id="GO:0005524">
    <property type="term" value="F:ATP binding"/>
    <property type="evidence" value="ECO:0007669"/>
    <property type="project" value="UniProtKB-UniRule"/>
</dbReference>
<keyword evidence="2 11" id="KW-0547">Nucleotide-binding</keyword>
<evidence type="ECO:0000256" key="9">
    <source>
        <dbReference type="ARBA" id="ARBA00023125"/>
    </source>
</evidence>
<evidence type="ECO:0000256" key="1">
    <source>
        <dbReference type="ARBA" id="ARBA00022723"/>
    </source>
</evidence>
<dbReference type="InterPro" id="IPR041166">
    <property type="entry name" value="Rubredoxin_2"/>
</dbReference>
<name>A0A2H0BSH0_9BACT</name>
<dbReference type="GO" id="GO:0005829">
    <property type="term" value="C:cytosol"/>
    <property type="evidence" value="ECO:0007669"/>
    <property type="project" value="TreeGrafter"/>
</dbReference>
<dbReference type="InterPro" id="IPR020588">
    <property type="entry name" value="RecA_ATP-bd"/>
</dbReference>
<keyword evidence="7 11" id="KW-0067">ATP-binding</keyword>
<evidence type="ECO:0000256" key="12">
    <source>
        <dbReference type="NCBIfam" id="TIGR00416"/>
    </source>
</evidence>
<accession>A0A2H0BSH0</accession>
<dbReference type="Pfam" id="PF18073">
    <property type="entry name" value="Zn_ribbon_LapB"/>
    <property type="match status" value="1"/>
</dbReference>
<gene>
    <name evidence="11" type="primary">radA</name>
    <name evidence="16" type="ORF">COX00_02435</name>
</gene>
<dbReference type="SUPFAM" id="SSF52540">
    <property type="entry name" value="P-loop containing nucleoside triphosphate hydrolases"/>
    <property type="match status" value="1"/>
</dbReference>
<keyword evidence="4 13" id="KW-0863">Zinc-finger</keyword>
<protein>
    <recommendedName>
        <fullName evidence="11 12">DNA repair protein RadA</fullName>
    </recommendedName>
</protein>
<evidence type="ECO:0000256" key="10">
    <source>
        <dbReference type="ARBA" id="ARBA00023204"/>
    </source>
</evidence>
<dbReference type="NCBIfam" id="TIGR00416">
    <property type="entry name" value="sms"/>
    <property type="match status" value="1"/>
</dbReference>
<organism evidence="16 17">
    <name type="scientific">Candidatus Uhrbacteria bacterium CG22_combo_CG10-13_8_21_14_all_47_17</name>
    <dbReference type="NCBI Taxonomy" id="1975041"/>
    <lineage>
        <taxon>Bacteria</taxon>
        <taxon>Candidatus Uhriibacteriota</taxon>
    </lineage>
</organism>
<evidence type="ECO:0000256" key="8">
    <source>
        <dbReference type="ARBA" id="ARBA00023016"/>
    </source>
</evidence>
<evidence type="ECO:0000313" key="16">
    <source>
        <dbReference type="EMBL" id="PIP60564.1"/>
    </source>
</evidence>
<evidence type="ECO:0000256" key="2">
    <source>
        <dbReference type="ARBA" id="ARBA00022741"/>
    </source>
</evidence>
<dbReference type="Gene3D" id="3.40.50.300">
    <property type="entry name" value="P-loop containing nucleotide triphosphate hydrolases"/>
    <property type="match status" value="1"/>
</dbReference>
<keyword evidence="6 13" id="KW-0862">Zinc</keyword>
<dbReference type="GO" id="GO:0016787">
    <property type="term" value="F:hydrolase activity"/>
    <property type="evidence" value="ECO:0007669"/>
    <property type="project" value="UniProtKB-KW"/>
</dbReference>
<comment type="similarity">
    <text evidence="11 13">Belongs to the RecA family. RadA subfamily.</text>
</comment>
<keyword evidence="9 11" id="KW-0238">DNA-binding</keyword>
<dbReference type="GO" id="GO:0003684">
    <property type="term" value="F:damaged DNA binding"/>
    <property type="evidence" value="ECO:0007669"/>
    <property type="project" value="InterPro"/>
</dbReference>
<evidence type="ECO:0000256" key="5">
    <source>
        <dbReference type="ARBA" id="ARBA00022801"/>
    </source>
</evidence>
<dbReference type="GO" id="GO:0140664">
    <property type="term" value="F:ATP-dependent DNA damage sensor activity"/>
    <property type="evidence" value="ECO:0007669"/>
    <property type="project" value="InterPro"/>
</dbReference>
<evidence type="ECO:0000313" key="17">
    <source>
        <dbReference type="Proteomes" id="UP000231581"/>
    </source>
</evidence>
<comment type="caution">
    <text evidence="16">The sequence shown here is derived from an EMBL/GenBank/DDBJ whole genome shotgun (WGS) entry which is preliminary data.</text>
</comment>
<dbReference type="InterPro" id="IPR004504">
    <property type="entry name" value="DNA_repair_RadA"/>
</dbReference>
<comment type="caution">
    <text evidence="11">Lacks conserved residue(s) required for the propagation of feature annotation.</text>
</comment>
<dbReference type="InterPro" id="IPR027417">
    <property type="entry name" value="P-loop_NTPase"/>
</dbReference>
<dbReference type="EMBL" id="PCSZ01000050">
    <property type="protein sequence ID" value="PIP60564.1"/>
    <property type="molecule type" value="Genomic_DNA"/>
</dbReference>
<dbReference type="InterPro" id="IPR020568">
    <property type="entry name" value="Ribosomal_Su5_D2-typ_SF"/>
</dbReference>
<dbReference type="Gene3D" id="3.30.230.10">
    <property type="match status" value="1"/>
</dbReference>
<reference evidence="16 17" key="1">
    <citation type="submission" date="2017-09" db="EMBL/GenBank/DDBJ databases">
        <title>Depth-based differentiation of microbial function through sediment-hosted aquifers and enrichment of novel symbionts in the deep terrestrial subsurface.</title>
        <authorList>
            <person name="Probst A.J."/>
            <person name="Ladd B."/>
            <person name="Jarett J.K."/>
            <person name="Geller-Mcgrath D.E."/>
            <person name="Sieber C.M."/>
            <person name="Emerson J.B."/>
            <person name="Anantharaman K."/>
            <person name="Thomas B.C."/>
            <person name="Malmstrom R."/>
            <person name="Stieglmeier M."/>
            <person name="Klingl A."/>
            <person name="Woyke T."/>
            <person name="Ryan C.M."/>
            <person name="Banfield J.F."/>
        </authorList>
    </citation>
    <scope>NUCLEOTIDE SEQUENCE [LARGE SCALE GENOMIC DNA]</scope>
    <source>
        <strain evidence="16">CG22_combo_CG10-13_8_21_14_all_47_17</strain>
    </source>
</reference>
<keyword evidence="10 11" id="KW-0234">DNA repair</keyword>
<dbReference type="InterPro" id="IPR003593">
    <property type="entry name" value="AAA+_ATPase"/>
</dbReference>
<dbReference type="InterPro" id="IPR014721">
    <property type="entry name" value="Ribsml_uS5_D2-typ_fold_subgr"/>
</dbReference>
<dbReference type="GO" id="GO:0000725">
    <property type="term" value="P:recombinational repair"/>
    <property type="evidence" value="ECO:0007669"/>
    <property type="project" value="UniProtKB-UniRule"/>
</dbReference>
<dbReference type="Proteomes" id="UP000231581">
    <property type="component" value="Unassembled WGS sequence"/>
</dbReference>
<evidence type="ECO:0000256" key="7">
    <source>
        <dbReference type="ARBA" id="ARBA00022840"/>
    </source>
</evidence>
<dbReference type="PROSITE" id="PS50162">
    <property type="entry name" value="RECA_2"/>
    <property type="match status" value="1"/>
</dbReference>
<dbReference type="Pfam" id="PF13481">
    <property type="entry name" value="AAA_25"/>
    <property type="match status" value="1"/>
</dbReference>
<proteinExistence type="inferred from homology"/>
<evidence type="ECO:0000256" key="3">
    <source>
        <dbReference type="ARBA" id="ARBA00022763"/>
    </source>
</evidence>
<evidence type="ECO:0000256" key="6">
    <source>
        <dbReference type="ARBA" id="ARBA00022833"/>
    </source>
</evidence>
<sequence>MKNEQIYACAKCGAQFQKWSGRCTGCGAWGTIGEDALETEEAAPSRALSKKPGKTNAFSDLTKENGSAERVKTLHAPFDELLGGGLVPGSVTLFGGEPGIGKSTLLSQIALTLSQAGQSVLYVTGEESPSQVRLRLERLAPAIPPSLRFLDRNDAEVIAATILKEKPALVIADSVQTLRVESVSGEPGNISQIKAGASILIEAAKKSGVPLVLVGQVTKDGDLAGPRLLEHLVDTVLMLEGDRSHTFRMLRVLKHRFGNTEECSVFSMTERGLEIVSDPSSALLADRPVQASGTIVSCLLEGGHPLACELQALIAPAGYGTPLRRVSGFDSNRVSLLLAVLGRRAGVPCADMDVFFNVVGGIRVSEPGLDLAVALALASAKYDCAVPDSVMAWGEVGLAGELRPVSRPEARLKEAKRLGFKTVIVPKQKKQVTLDGLEIRACSTLREAIQAAGLKKS</sequence>
<comment type="function">
    <text evidence="13">DNA-dependent ATPase involved in processing of recombination intermediates, plays a role in repairing DNA breaks. Stimulates the branch migration of RecA-mediated strand transfer reactions, allowing the 3' invading strand to extend heteroduplex DNA faster. Binds ssDNA in the presence of ADP but not other nucleotides, has ATPase activity that is stimulated by ssDNA and various branched DNA structures, but inhibited by SSB. Does not have RecA's homology-searching function.</text>
</comment>
<evidence type="ECO:0000259" key="15">
    <source>
        <dbReference type="PROSITE" id="PS50162"/>
    </source>
</evidence>
<keyword evidence="5" id="KW-0378">Hydrolase</keyword>
<keyword evidence="1 11" id="KW-0479">Metal-binding</keyword>
<comment type="domain">
    <text evidence="11">The middle region has homology to RecA with ATPase motifs including the RadA KNRFG motif, while the C-terminus is homologous to Lon protease.</text>
</comment>
<dbReference type="Pfam" id="PF13541">
    <property type="entry name" value="ChlI"/>
    <property type="match status" value="1"/>
</dbReference>
<dbReference type="HAMAP" id="MF_01498">
    <property type="entry name" value="RadA_bact"/>
    <property type="match status" value="1"/>
</dbReference>